<reference evidence="3" key="3">
    <citation type="journal article" date="2010" name="Genome Res.">
        <title>Population genomic sequencing of Coccidioides fungi reveals recent hybridization and transposon control.</title>
        <authorList>
            <person name="Neafsey D.E."/>
            <person name="Barker B.M."/>
            <person name="Sharpton T.J."/>
            <person name="Stajich J.E."/>
            <person name="Park D.J."/>
            <person name="Whiston E."/>
            <person name="Hung C.-Y."/>
            <person name="McMahan C."/>
            <person name="White J."/>
            <person name="Sykes S."/>
            <person name="Heiman D."/>
            <person name="Young S."/>
            <person name="Zeng Q."/>
            <person name="Abouelleil A."/>
            <person name="Aftuck L."/>
            <person name="Bessette D."/>
            <person name="Brown A."/>
            <person name="FitzGerald M."/>
            <person name="Lui A."/>
            <person name="Macdonald J.P."/>
            <person name="Priest M."/>
            <person name="Orbach M.J."/>
            <person name="Galgiani J.N."/>
            <person name="Kirkland T.N."/>
            <person name="Cole G.T."/>
            <person name="Birren B.W."/>
            <person name="Henn M.R."/>
            <person name="Taylor J.W."/>
            <person name="Rounsley S.D."/>
        </authorList>
    </citation>
    <scope>NUCLEOTIDE SEQUENCE [LARGE SCALE GENOMIC DNA]</scope>
    <source>
        <strain evidence="3">RMSCC 3488</strain>
    </source>
</reference>
<feature type="region of interest" description="Disordered" evidence="1">
    <location>
        <begin position="717"/>
        <end position="746"/>
    </location>
</feature>
<dbReference type="OrthoDB" id="3210378at2759"/>
<dbReference type="PANTHER" id="PTHR24216">
    <property type="entry name" value="PAXILLIN-RELATED"/>
    <property type="match status" value="1"/>
</dbReference>
<dbReference type="PANTHER" id="PTHR24216:SF65">
    <property type="entry name" value="PAXILLIN-LIKE PROTEIN 1"/>
    <property type="match status" value="1"/>
</dbReference>
<dbReference type="EMBL" id="DS268114">
    <property type="protein sequence ID" value="KMM72861.1"/>
    <property type="molecule type" value="Genomic_DNA"/>
</dbReference>
<dbReference type="VEuPathDB" id="FungiDB:CPAG_09152"/>
<reference evidence="2 3" key="1">
    <citation type="submission" date="2007-06" db="EMBL/GenBank/DDBJ databases">
        <title>The Genome Sequence of Coccidioides posadasii RMSCC_3488.</title>
        <authorList>
            <consortium name="Coccidioides Genome Resources Consortium"/>
            <consortium name="The Broad Institute Genome Sequencing Platform"/>
            <person name="Henn M.R."/>
            <person name="Sykes S."/>
            <person name="Young S."/>
            <person name="Jaffe D."/>
            <person name="Berlin A."/>
            <person name="Alvarez P."/>
            <person name="Butler J."/>
            <person name="Gnerre S."/>
            <person name="Grabherr M."/>
            <person name="Mauceli E."/>
            <person name="Brockman W."/>
            <person name="Kodira C."/>
            <person name="Alvarado L."/>
            <person name="Zeng Q."/>
            <person name="Crawford M."/>
            <person name="Antoine C."/>
            <person name="Devon K."/>
            <person name="Galgiani J."/>
            <person name="Orsborn K."/>
            <person name="Lewis M.L."/>
            <person name="Nusbaum C."/>
            <person name="Galagan J."/>
            <person name="Birren B."/>
        </authorList>
    </citation>
    <scope>NUCLEOTIDE SEQUENCE [LARGE SCALE GENOMIC DNA]</scope>
    <source>
        <strain evidence="2 3">RMSCC 3488</strain>
    </source>
</reference>
<dbReference type="Proteomes" id="UP000054567">
    <property type="component" value="Unassembled WGS sequence"/>
</dbReference>
<reference evidence="3" key="2">
    <citation type="journal article" date="2009" name="Genome Res.">
        <title>Comparative genomic analyses of the human fungal pathogens Coccidioides and their relatives.</title>
        <authorList>
            <person name="Sharpton T.J."/>
            <person name="Stajich J.E."/>
            <person name="Rounsley S.D."/>
            <person name="Gardner M.J."/>
            <person name="Wortman J.R."/>
            <person name="Jordar V.S."/>
            <person name="Maiti R."/>
            <person name="Kodira C.D."/>
            <person name="Neafsey D.E."/>
            <person name="Zeng Q."/>
            <person name="Hung C.-Y."/>
            <person name="McMahan C."/>
            <person name="Muszewska A."/>
            <person name="Grynberg M."/>
            <person name="Mandel M.A."/>
            <person name="Kellner E.M."/>
            <person name="Barker B.M."/>
            <person name="Galgiani J.N."/>
            <person name="Orbach M.J."/>
            <person name="Kirkland T.N."/>
            <person name="Cole G.T."/>
            <person name="Henn M.R."/>
            <person name="Birren B.W."/>
            <person name="Taylor J.W."/>
        </authorList>
    </citation>
    <scope>NUCLEOTIDE SEQUENCE [LARGE SCALE GENOMIC DNA]</scope>
    <source>
        <strain evidence="3">RMSCC 3488</strain>
    </source>
</reference>
<feature type="compositionally biased region" description="Pro residues" evidence="1">
    <location>
        <begin position="729"/>
        <end position="744"/>
    </location>
</feature>
<evidence type="ECO:0000313" key="2">
    <source>
        <dbReference type="EMBL" id="KMM72861.1"/>
    </source>
</evidence>
<evidence type="ECO:0000256" key="1">
    <source>
        <dbReference type="SAM" id="MobiDB-lite"/>
    </source>
</evidence>
<organism evidence="2 3">
    <name type="scientific">Coccidioides posadasii RMSCC 3488</name>
    <dbReference type="NCBI Taxonomy" id="454284"/>
    <lineage>
        <taxon>Eukaryota</taxon>
        <taxon>Fungi</taxon>
        <taxon>Dikarya</taxon>
        <taxon>Ascomycota</taxon>
        <taxon>Pezizomycotina</taxon>
        <taxon>Eurotiomycetes</taxon>
        <taxon>Eurotiomycetidae</taxon>
        <taxon>Onygenales</taxon>
        <taxon>Onygenaceae</taxon>
        <taxon>Coccidioides</taxon>
    </lineage>
</organism>
<proteinExistence type="predicted"/>
<accession>A0A0J6FI50</accession>
<protein>
    <recommendedName>
        <fullName evidence="4">F-box domain-containing protein</fullName>
    </recommendedName>
</protein>
<evidence type="ECO:0000313" key="3">
    <source>
        <dbReference type="Proteomes" id="UP000054567"/>
    </source>
</evidence>
<name>A0A0J6FI50_COCPO</name>
<dbReference type="SUPFAM" id="SSF52047">
    <property type="entry name" value="RNI-like"/>
    <property type="match status" value="1"/>
</dbReference>
<feature type="region of interest" description="Disordered" evidence="1">
    <location>
        <begin position="522"/>
        <end position="541"/>
    </location>
</feature>
<gene>
    <name evidence="2" type="ORF">CPAG_09152</name>
</gene>
<sequence>MSVVARRPPESPRMSYSRSPPQPSYRDGSPHRQSPSPAHPRVVVPPSPRSSSFSYMNHHYSNSNAPNIYSPTAPHFPFRSVGRNPAFPDTPAPTFPKHLPQEVYECIVLQLQLLHNHGEGCITCFVRDLYSLSLTSRAWERAVRLKLYQKIHIHGADAPGQLKRYRWKRGSRLKLLRRTLRERKLLANAVLELRVPELDLLISTGKYHAGLQEYVDLVASVVMVCPNLERLLGITLPYTHEFDRLTHALSTRKKLREHAWIIGENAAVSERAMQQSPKLLDQGQAYQFLSFHTFWSNLETLMLHSLDSTGILEHGIVLRMLNFLPALRHLSVSCLNANDFTDRTLLFLPPLISLRLESLSGVTENGLSRYISRQEARGLQSLTLIEQNITSLLVISKIFASLRNLQRFAIVQQATAPTLPGGHMVFQPLLASSSLKQLHWDLASPNADALNQLDPQQLRRPQKAPNTPNFHLSQSILHAGFPSFKTLRAPSDIDPLGALQSVCRPTRNGQIMLLSDRYSLPRSSQGTLSKRPLAMPGGNNLTSSRIRAQTLIDIAAREVDQGIKVVVTDHSANQILAPMPAFSDSSSESEIDDIDNILESIKEKKKKPSPPKRPSPSSAIKVHEFTIPTCMGRVYNSVYNKIAATTPRFTLKPDIPGSDADGGLLSWKHILTANQTWSYYTPLSPSLSVVRAGTNSSLTDDIPSPSPTSSRFTIRTAGASSTAGSLPSPRTPTSPIPPLSPLGPAPGEQPLWVRDTCNGSWNQGHRLGKEWWMHIERERMGSGTSTTKLLELRHLF</sequence>
<dbReference type="AlphaFoldDB" id="A0A0J6FI50"/>
<evidence type="ECO:0008006" key="4">
    <source>
        <dbReference type="Google" id="ProtNLM"/>
    </source>
</evidence>
<feature type="region of interest" description="Disordered" evidence="1">
    <location>
        <begin position="1"/>
        <end position="57"/>
    </location>
</feature>